<dbReference type="PROSITE" id="PS51257">
    <property type="entry name" value="PROKAR_LIPOPROTEIN"/>
    <property type="match status" value="1"/>
</dbReference>
<name>A0A5N7D8C5_9EURO</name>
<organism evidence="1 2">
    <name type="scientific">Aspergillus pseudonomiae</name>
    <dbReference type="NCBI Taxonomy" id="1506151"/>
    <lineage>
        <taxon>Eukaryota</taxon>
        <taxon>Fungi</taxon>
        <taxon>Dikarya</taxon>
        <taxon>Ascomycota</taxon>
        <taxon>Pezizomycotina</taxon>
        <taxon>Eurotiomycetes</taxon>
        <taxon>Eurotiomycetidae</taxon>
        <taxon>Eurotiales</taxon>
        <taxon>Aspergillaceae</taxon>
        <taxon>Aspergillus</taxon>
        <taxon>Aspergillus subgen. Circumdati</taxon>
    </lineage>
</organism>
<evidence type="ECO:0000313" key="1">
    <source>
        <dbReference type="EMBL" id="KAE8402018.1"/>
    </source>
</evidence>
<dbReference type="AlphaFoldDB" id="A0A5N7D8C5"/>
<sequence length="65" mass="7642">MNIIPLRFTDMILFQGGQPMERCIQTFWYNTILGCLGVNRELATTRRVPDNKREILASYKFLYAI</sequence>
<dbReference type="RefSeq" id="XP_031939337.1">
    <property type="nucleotide sequence ID" value="XM_032082539.1"/>
</dbReference>
<gene>
    <name evidence="1" type="ORF">BDV37DRAFT_253506</name>
</gene>
<reference evidence="1 2" key="1">
    <citation type="submission" date="2019-04" db="EMBL/GenBank/DDBJ databases">
        <authorList>
            <consortium name="DOE Joint Genome Institute"/>
            <person name="Mondo S."/>
            <person name="Kjaerbolling I."/>
            <person name="Vesth T."/>
            <person name="Frisvad J.C."/>
            <person name="Nybo J.L."/>
            <person name="Theobald S."/>
            <person name="Kildgaard S."/>
            <person name="Isbrandt T."/>
            <person name="Kuo A."/>
            <person name="Sato A."/>
            <person name="Lyhne E.K."/>
            <person name="Kogle M.E."/>
            <person name="Wiebenga A."/>
            <person name="Kun R.S."/>
            <person name="Lubbers R.J."/>
            <person name="Makela M.R."/>
            <person name="Barry K."/>
            <person name="Chovatia M."/>
            <person name="Clum A."/>
            <person name="Daum C."/>
            <person name="Haridas S."/>
            <person name="He G."/>
            <person name="LaButti K."/>
            <person name="Lipzen A."/>
            <person name="Riley R."/>
            <person name="Salamov A."/>
            <person name="Simmons B.A."/>
            <person name="Magnuson J.K."/>
            <person name="Henrissat B."/>
            <person name="Mortensen U.H."/>
            <person name="Larsen T.O."/>
            <person name="Devries R.P."/>
            <person name="Grigoriev I.V."/>
            <person name="Machida M."/>
            <person name="Baker S.E."/>
            <person name="Andersen M.R."/>
            <person name="Cantor M.N."/>
            <person name="Hua S.X."/>
        </authorList>
    </citation>
    <scope>NUCLEOTIDE SEQUENCE [LARGE SCALE GENOMIC DNA]</scope>
    <source>
        <strain evidence="1 2">CBS 119388</strain>
    </source>
</reference>
<dbReference type="Proteomes" id="UP000325579">
    <property type="component" value="Unassembled WGS sequence"/>
</dbReference>
<proteinExistence type="predicted"/>
<protein>
    <submittedName>
        <fullName evidence="1">Uncharacterized protein</fullName>
    </submittedName>
</protein>
<accession>A0A5N7D8C5</accession>
<dbReference type="EMBL" id="ML736793">
    <property type="protein sequence ID" value="KAE8402018.1"/>
    <property type="molecule type" value="Genomic_DNA"/>
</dbReference>
<dbReference type="GeneID" id="43667230"/>
<keyword evidence="2" id="KW-1185">Reference proteome</keyword>
<evidence type="ECO:0000313" key="2">
    <source>
        <dbReference type="Proteomes" id="UP000325579"/>
    </source>
</evidence>